<dbReference type="Proteomes" id="UP000190973">
    <property type="component" value="Unassembled WGS sequence"/>
</dbReference>
<proteinExistence type="predicted"/>
<accession>A0A1S8S2G1</accession>
<comment type="caution">
    <text evidence="1">The sequence shown here is derived from an EMBL/GenBank/DDBJ whole genome shotgun (WGS) entry which is preliminary data.</text>
</comment>
<protein>
    <submittedName>
        <fullName evidence="1">Uncharacterized protein</fullName>
    </submittedName>
</protein>
<reference evidence="1 2" key="1">
    <citation type="submission" date="2016-05" db="EMBL/GenBank/DDBJ databases">
        <title>Microbial solvent formation.</title>
        <authorList>
            <person name="Poehlein A."/>
            <person name="Montoya Solano J.D."/>
            <person name="Flitsch S."/>
            <person name="Krabben P."/>
            <person name="Duerre P."/>
            <person name="Daniel R."/>
        </authorList>
    </citation>
    <scope>NUCLEOTIDE SEQUENCE [LARGE SCALE GENOMIC DNA]</scope>
    <source>
        <strain evidence="1 2">DSM 53</strain>
    </source>
</reference>
<dbReference type="EMBL" id="LZZI01000069">
    <property type="protein sequence ID" value="OOM59661.1"/>
    <property type="molecule type" value="Genomic_DNA"/>
</dbReference>
<evidence type="ECO:0000313" key="1">
    <source>
        <dbReference type="EMBL" id="OOM59661.1"/>
    </source>
</evidence>
<sequence>MAVNKVPNSASLSIEVQKDVDKADAQLTQRQITKYELA</sequence>
<dbReference type="AlphaFoldDB" id="A0A1S8S2G1"/>
<evidence type="ECO:0000313" key="2">
    <source>
        <dbReference type="Proteomes" id="UP000190973"/>
    </source>
</evidence>
<organism evidence="1 2">
    <name type="scientific">Clostridium beijerinckii</name>
    <name type="common">Clostridium MP</name>
    <dbReference type="NCBI Taxonomy" id="1520"/>
    <lineage>
        <taxon>Bacteria</taxon>
        <taxon>Bacillati</taxon>
        <taxon>Bacillota</taxon>
        <taxon>Clostridia</taxon>
        <taxon>Eubacteriales</taxon>
        <taxon>Clostridiaceae</taxon>
        <taxon>Clostridium</taxon>
    </lineage>
</organism>
<gene>
    <name evidence="1" type="ORF">CLBCK_33430</name>
</gene>
<name>A0A1S8S2G1_CLOBE</name>